<dbReference type="GeneID" id="28736137"/>
<evidence type="ECO:0000313" key="2">
    <source>
        <dbReference type="EMBL" id="KPI38476.1"/>
    </source>
</evidence>
<feature type="compositionally biased region" description="Polar residues" evidence="1">
    <location>
        <begin position="47"/>
        <end position="58"/>
    </location>
</feature>
<reference evidence="2 3" key="1">
    <citation type="submission" date="2015-06" db="EMBL/GenBank/DDBJ databases">
        <title>Draft genome of the ant-associated black yeast Phialophora attae CBS 131958.</title>
        <authorList>
            <person name="Moreno L.F."/>
            <person name="Stielow B.J."/>
            <person name="de Hoog S."/>
            <person name="Vicente V.A."/>
            <person name="Weiss V.A."/>
            <person name="de Vries M."/>
            <person name="Cruz L.M."/>
            <person name="Souza E.M."/>
        </authorList>
    </citation>
    <scope>NUCLEOTIDE SEQUENCE [LARGE SCALE GENOMIC DNA]</scope>
    <source>
        <strain evidence="2 3">CBS 131958</strain>
    </source>
</reference>
<feature type="compositionally biased region" description="Polar residues" evidence="1">
    <location>
        <begin position="83"/>
        <end position="94"/>
    </location>
</feature>
<dbReference type="EMBL" id="LFJN01000018">
    <property type="protein sequence ID" value="KPI38476.1"/>
    <property type="molecule type" value="Genomic_DNA"/>
</dbReference>
<gene>
    <name evidence="2" type="ORF">AB675_4140</name>
</gene>
<comment type="caution">
    <text evidence="2">The sequence shown here is derived from an EMBL/GenBank/DDBJ whole genome shotgun (WGS) entry which is preliminary data.</text>
</comment>
<accession>A0A0N1H794</accession>
<dbReference type="Proteomes" id="UP000038010">
    <property type="component" value="Unassembled WGS sequence"/>
</dbReference>
<feature type="compositionally biased region" description="Basic and acidic residues" evidence="1">
    <location>
        <begin position="186"/>
        <end position="196"/>
    </location>
</feature>
<dbReference type="RefSeq" id="XP_017998439.1">
    <property type="nucleotide sequence ID" value="XM_018144257.1"/>
</dbReference>
<feature type="region of interest" description="Disordered" evidence="1">
    <location>
        <begin position="1"/>
        <end position="216"/>
    </location>
</feature>
<feature type="compositionally biased region" description="Low complexity" evidence="1">
    <location>
        <begin position="129"/>
        <end position="142"/>
    </location>
</feature>
<dbReference type="OrthoDB" id="5388207at2759"/>
<dbReference type="VEuPathDB" id="FungiDB:AB675_4140"/>
<evidence type="ECO:0000256" key="1">
    <source>
        <dbReference type="SAM" id="MobiDB-lite"/>
    </source>
</evidence>
<protein>
    <submittedName>
        <fullName evidence="2">Uncharacterized protein</fullName>
    </submittedName>
</protein>
<proteinExistence type="predicted"/>
<sequence length="216" mass="21950">MASASASANGAPLKKTESYSASKSAMAAIFGPDHKYNKGGATEDSSETVASGSGTRQEPPSGVQGKGTVEEPYDQGNAPEQIGSKSITTATNGNVGEEPLSGVKGKGTVNEPYDQGNAGEKATDSQPLNSSATTSTTNGAGTPLPTPPKGQSEPSKAEETSRGRTLAPPANNDRFERSVSPGTLDDGTHEKCDGERGGSYTPSSGLRGFANKLKGR</sequence>
<organism evidence="2 3">
    <name type="scientific">Cyphellophora attinorum</name>
    <dbReference type="NCBI Taxonomy" id="1664694"/>
    <lineage>
        <taxon>Eukaryota</taxon>
        <taxon>Fungi</taxon>
        <taxon>Dikarya</taxon>
        <taxon>Ascomycota</taxon>
        <taxon>Pezizomycotina</taxon>
        <taxon>Eurotiomycetes</taxon>
        <taxon>Chaetothyriomycetidae</taxon>
        <taxon>Chaetothyriales</taxon>
        <taxon>Cyphellophoraceae</taxon>
        <taxon>Cyphellophora</taxon>
    </lineage>
</organism>
<evidence type="ECO:0000313" key="3">
    <source>
        <dbReference type="Proteomes" id="UP000038010"/>
    </source>
</evidence>
<keyword evidence="3" id="KW-1185">Reference proteome</keyword>
<dbReference type="AlphaFoldDB" id="A0A0N1H794"/>
<name>A0A0N1H794_9EURO</name>
<dbReference type="STRING" id="1664694.A0A0N1H794"/>